<dbReference type="InterPro" id="IPR036890">
    <property type="entry name" value="HATPase_C_sf"/>
</dbReference>
<sequence length="109" mass="11513">MIRLRGVDAADPLPEPSPAVELAAHRIASPSRRSPTNVQRHSTTSRCVITLTACPDLAITVRDDGAPPPSSWQPVSACARSSNVPRRWAAGPAPGPTPYGWQVTAALLL</sequence>
<evidence type="ECO:0000313" key="2">
    <source>
        <dbReference type="Proteomes" id="UP000633509"/>
    </source>
</evidence>
<keyword evidence="2" id="KW-1185">Reference proteome</keyword>
<accession>A0ABR9LPW2</accession>
<dbReference type="Proteomes" id="UP000633509">
    <property type="component" value="Unassembled WGS sequence"/>
</dbReference>
<organism evidence="1 2">
    <name type="scientific">Nonomuraea angiospora</name>
    <dbReference type="NCBI Taxonomy" id="46172"/>
    <lineage>
        <taxon>Bacteria</taxon>
        <taxon>Bacillati</taxon>
        <taxon>Actinomycetota</taxon>
        <taxon>Actinomycetes</taxon>
        <taxon>Streptosporangiales</taxon>
        <taxon>Streptosporangiaceae</taxon>
        <taxon>Nonomuraea</taxon>
    </lineage>
</organism>
<comment type="caution">
    <text evidence="1">The sequence shown here is derived from an EMBL/GenBank/DDBJ whole genome shotgun (WGS) entry which is preliminary data.</text>
</comment>
<proteinExistence type="predicted"/>
<protein>
    <submittedName>
        <fullName evidence="1">Uncharacterized protein</fullName>
    </submittedName>
</protein>
<dbReference type="Gene3D" id="3.30.565.10">
    <property type="entry name" value="Histidine kinase-like ATPase, C-terminal domain"/>
    <property type="match status" value="1"/>
</dbReference>
<name>A0ABR9LPW2_9ACTN</name>
<gene>
    <name evidence="1" type="ORF">H4W80_000954</name>
</gene>
<dbReference type="EMBL" id="JADBEK010000001">
    <property type="protein sequence ID" value="MBE1582696.1"/>
    <property type="molecule type" value="Genomic_DNA"/>
</dbReference>
<reference evidence="1 2" key="1">
    <citation type="submission" date="2020-10" db="EMBL/GenBank/DDBJ databases">
        <title>Sequencing the genomes of 1000 actinobacteria strains.</title>
        <authorList>
            <person name="Klenk H.-P."/>
        </authorList>
    </citation>
    <scope>NUCLEOTIDE SEQUENCE [LARGE SCALE GENOMIC DNA]</scope>
    <source>
        <strain evidence="1 2">DSM 43173</strain>
    </source>
</reference>
<evidence type="ECO:0000313" key="1">
    <source>
        <dbReference type="EMBL" id="MBE1582696.1"/>
    </source>
</evidence>
<dbReference type="RefSeq" id="WP_192783932.1">
    <property type="nucleotide sequence ID" value="NZ_JADBEK010000001.1"/>
</dbReference>